<dbReference type="RefSeq" id="WP_284479518.1">
    <property type="nucleotide sequence ID" value="NZ_JASNJD010000002.1"/>
</dbReference>
<comment type="similarity">
    <text evidence="1 7">Belongs to the FliN/MopA/SpaO family.</text>
</comment>
<comment type="function">
    <text evidence="7">FliN is one of three proteins (FliG, FliN, FliM) that form the rotor-mounted switch complex (C ring), located at the base of the basal body. This complex interacts with the CheY and CheZ chemotaxis proteins, in addition to contacting components of the motor that determine the direction of flagellar rotation.</text>
</comment>
<evidence type="ECO:0000256" key="5">
    <source>
        <dbReference type="ARBA" id="ARBA00022779"/>
    </source>
</evidence>
<dbReference type="InterPro" id="IPR051469">
    <property type="entry name" value="FliN/MopA/SpaO"/>
</dbReference>
<keyword evidence="6 7" id="KW-0472">Membrane</keyword>
<evidence type="ECO:0000256" key="1">
    <source>
        <dbReference type="ARBA" id="ARBA00009226"/>
    </source>
</evidence>
<evidence type="ECO:0000256" key="2">
    <source>
        <dbReference type="ARBA" id="ARBA00021897"/>
    </source>
</evidence>
<dbReference type="PRINTS" id="PR00956">
    <property type="entry name" value="FLGMOTORFLIN"/>
</dbReference>
<dbReference type="InterPro" id="IPR001543">
    <property type="entry name" value="FliN-like_C"/>
</dbReference>
<dbReference type="InterPro" id="IPR036429">
    <property type="entry name" value="SpoA-like_sf"/>
</dbReference>
<dbReference type="Pfam" id="PF01052">
    <property type="entry name" value="FliMN_C"/>
    <property type="match status" value="1"/>
</dbReference>
<keyword evidence="11" id="KW-1185">Reference proteome</keyword>
<keyword evidence="3 7" id="KW-1003">Cell membrane</keyword>
<name>A0ABT7EWH7_9RHOB</name>
<protein>
    <recommendedName>
        <fullName evidence="2 7">Flagellar motor switch protein FliN</fullName>
    </recommendedName>
</protein>
<feature type="domain" description="Flagellar motor switch protein FliN-like C-terminal" evidence="9">
    <location>
        <begin position="48"/>
        <end position="119"/>
    </location>
</feature>
<comment type="caution">
    <text evidence="10">The sequence shown here is derived from an EMBL/GenBank/DDBJ whole genome shotgun (WGS) entry which is preliminary data.</text>
</comment>
<keyword evidence="4 7" id="KW-0145">Chemotaxis</keyword>
<evidence type="ECO:0000256" key="3">
    <source>
        <dbReference type="ARBA" id="ARBA00022475"/>
    </source>
</evidence>
<dbReference type="InterPro" id="IPR001172">
    <property type="entry name" value="FliN_T3SS_HrcQb"/>
</dbReference>
<evidence type="ECO:0000256" key="4">
    <source>
        <dbReference type="ARBA" id="ARBA00022500"/>
    </source>
</evidence>
<evidence type="ECO:0000313" key="11">
    <source>
        <dbReference type="Proteomes" id="UP001243757"/>
    </source>
</evidence>
<dbReference type="Gene3D" id="2.30.330.10">
    <property type="entry name" value="SpoA-like"/>
    <property type="match status" value="1"/>
</dbReference>
<evidence type="ECO:0000259" key="9">
    <source>
        <dbReference type="Pfam" id="PF01052"/>
    </source>
</evidence>
<feature type="compositionally biased region" description="Low complexity" evidence="8">
    <location>
        <begin position="9"/>
        <end position="23"/>
    </location>
</feature>
<evidence type="ECO:0000256" key="7">
    <source>
        <dbReference type="RuleBase" id="RU362074"/>
    </source>
</evidence>
<dbReference type="PANTHER" id="PTHR43484:SF1">
    <property type="entry name" value="FLAGELLAR MOTOR SWITCH PROTEIN FLIN"/>
    <property type="match status" value="1"/>
</dbReference>
<keyword evidence="5 7" id="KW-0283">Flagellar rotation</keyword>
<proteinExistence type="inferred from homology"/>
<accession>A0ABT7EWH7</accession>
<reference evidence="10 11" key="1">
    <citation type="submission" date="2023-05" db="EMBL/GenBank/DDBJ databases">
        <title>Pseudodonghicola sp. nov.</title>
        <authorList>
            <person name="Huang J."/>
        </authorList>
    </citation>
    <scope>NUCLEOTIDE SEQUENCE [LARGE SCALE GENOMIC DNA]</scope>
    <source>
        <strain evidence="10 11">IC7</strain>
    </source>
</reference>
<keyword evidence="7" id="KW-0975">Bacterial flagellum</keyword>
<dbReference type="EMBL" id="JASNJD010000002">
    <property type="protein sequence ID" value="MDK3016699.1"/>
    <property type="molecule type" value="Genomic_DNA"/>
</dbReference>
<evidence type="ECO:0000256" key="8">
    <source>
        <dbReference type="SAM" id="MobiDB-lite"/>
    </source>
</evidence>
<dbReference type="Proteomes" id="UP001243757">
    <property type="component" value="Unassembled WGS sequence"/>
</dbReference>
<sequence>MSDSETQTPAGAAGDGAQIADQPGTEETSATLKDVAAAAAQGGRNIDALLNVRLDVRVVLGRSRMPISDLLELSKGSVIELDRKVGDPVDIMINDRLVARGDLVKVQGDRIGVALREIVKDFIPEA</sequence>
<keyword evidence="10" id="KW-0966">Cell projection</keyword>
<feature type="region of interest" description="Disordered" evidence="8">
    <location>
        <begin position="1"/>
        <end position="29"/>
    </location>
</feature>
<comment type="subcellular location">
    <subcellularLocation>
        <location evidence="7">Cell membrane</location>
        <topology evidence="7">Peripheral membrane protein</topology>
        <orientation evidence="7">Cytoplasmic side</orientation>
    </subcellularLocation>
    <subcellularLocation>
        <location evidence="7">Bacterial flagellum basal body</location>
    </subcellularLocation>
</comment>
<evidence type="ECO:0000313" key="10">
    <source>
        <dbReference type="EMBL" id="MDK3016699.1"/>
    </source>
</evidence>
<keyword evidence="10" id="KW-0969">Cilium</keyword>
<dbReference type="SUPFAM" id="SSF101801">
    <property type="entry name" value="Surface presentation of antigens (SPOA)"/>
    <property type="match status" value="1"/>
</dbReference>
<keyword evidence="10" id="KW-0282">Flagellum</keyword>
<dbReference type="InterPro" id="IPR012826">
    <property type="entry name" value="FliN"/>
</dbReference>
<gene>
    <name evidence="10" type="primary">fliN</name>
    <name evidence="10" type="ORF">QO033_03370</name>
</gene>
<dbReference type="NCBIfam" id="TIGR02480">
    <property type="entry name" value="fliN"/>
    <property type="match status" value="1"/>
</dbReference>
<dbReference type="PANTHER" id="PTHR43484">
    <property type="match status" value="1"/>
</dbReference>
<evidence type="ECO:0000256" key="6">
    <source>
        <dbReference type="ARBA" id="ARBA00023136"/>
    </source>
</evidence>
<organism evidence="10 11">
    <name type="scientific">Pseudodonghicola flavimaris</name>
    <dbReference type="NCBI Taxonomy" id="3050036"/>
    <lineage>
        <taxon>Bacteria</taxon>
        <taxon>Pseudomonadati</taxon>
        <taxon>Pseudomonadota</taxon>
        <taxon>Alphaproteobacteria</taxon>
        <taxon>Rhodobacterales</taxon>
        <taxon>Paracoccaceae</taxon>
        <taxon>Pseudodonghicola</taxon>
    </lineage>
</organism>